<dbReference type="Gene3D" id="2.40.10.10">
    <property type="entry name" value="Trypsin-like serine proteases"/>
    <property type="match status" value="2"/>
</dbReference>
<dbReference type="Gene3D" id="2.150.10.10">
    <property type="entry name" value="Serralysin-like metalloprotease, C-terminal"/>
    <property type="match status" value="1"/>
</dbReference>
<organism evidence="3 4">
    <name type="scientific">Cyanobacterium stanieri (strain ATCC 29140 / PCC 7202)</name>
    <dbReference type="NCBI Taxonomy" id="292563"/>
    <lineage>
        <taxon>Bacteria</taxon>
        <taxon>Bacillati</taxon>
        <taxon>Cyanobacteriota</taxon>
        <taxon>Cyanophyceae</taxon>
        <taxon>Oscillatoriophycideae</taxon>
        <taxon>Chroococcales</taxon>
        <taxon>Geminocystaceae</taxon>
        <taxon>Cyanobacterium</taxon>
    </lineage>
</organism>
<dbReference type="InterPro" id="IPR009003">
    <property type="entry name" value="Peptidase_S1_PA"/>
</dbReference>
<dbReference type="eggNOG" id="COG3591">
    <property type="taxonomic scope" value="Bacteria"/>
</dbReference>
<keyword evidence="4" id="KW-1185">Reference proteome</keyword>
<evidence type="ECO:0008006" key="5">
    <source>
        <dbReference type="Google" id="ProtNLM"/>
    </source>
</evidence>
<dbReference type="Pfam" id="PF13365">
    <property type="entry name" value="Trypsin_2"/>
    <property type="match status" value="1"/>
</dbReference>
<dbReference type="SUPFAM" id="SSF51120">
    <property type="entry name" value="beta-Roll"/>
    <property type="match status" value="1"/>
</dbReference>
<dbReference type="BioCyc" id="CSTA292563:G1353-1653-MONOMER"/>
<dbReference type="AlphaFoldDB" id="K9YL47"/>
<evidence type="ECO:0000313" key="4">
    <source>
        <dbReference type="Proteomes" id="UP000010483"/>
    </source>
</evidence>
<dbReference type="InterPro" id="IPR050966">
    <property type="entry name" value="Glutamyl_endopeptidase"/>
</dbReference>
<evidence type="ECO:0000256" key="2">
    <source>
        <dbReference type="SAM" id="MobiDB-lite"/>
    </source>
</evidence>
<keyword evidence="1" id="KW-0732">Signal</keyword>
<protein>
    <recommendedName>
        <fullName evidence="5">Serine protease</fullName>
    </recommendedName>
</protein>
<dbReference type="EMBL" id="CP003940">
    <property type="protein sequence ID" value="AFZ47604.1"/>
    <property type="molecule type" value="Genomic_DNA"/>
</dbReference>
<dbReference type="KEGG" id="csn:Cyast_1643"/>
<evidence type="ECO:0000256" key="1">
    <source>
        <dbReference type="ARBA" id="ARBA00022729"/>
    </source>
</evidence>
<dbReference type="HOGENOM" id="CLU_505015_0_0_3"/>
<name>K9YL47_CYASC</name>
<gene>
    <name evidence="3" type="ordered locus">Cyast_1643</name>
</gene>
<proteinExistence type="predicted"/>
<dbReference type="Proteomes" id="UP000010483">
    <property type="component" value="Chromosome"/>
</dbReference>
<feature type="region of interest" description="Disordered" evidence="2">
    <location>
        <begin position="195"/>
        <end position="217"/>
    </location>
</feature>
<dbReference type="InterPro" id="IPR043504">
    <property type="entry name" value="Peptidase_S1_PA_chymotrypsin"/>
</dbReference>
<sequence>MDNNNFTIGIIEGDSRGIVPASDVFPFSSVVTLDAQFENNRNSNVVGTGVMITPNHVLTAGHVVYNPRRFNNPIPTAVRATPSALQGELNSRVIGNELDPSANVNGINYLLDFDQVSGTVRGLTPFDRDIALLTTNDNPAPLAPDEVVGIVTFVDPQSALGLGVSSAGFPSDGRTIGDNSTMARLNGRTLVQSPKPGLGLDPQNPDTGSIRQVGDRTRGSNDEFIDLERIIYFSFDIDVEGGQSGSPVWHILQGDTTPRVLGLITGSLTRNPMDLGIDFGNSGILITTDIYNNITTQLEQDGWGEWGNVLPENAIVGSNENDLIIGSFRRERIIGAGGENLLFGGGGDDRLEGGAGIDLALFAEPVENYTIIIEDLENGIFTIEHTGGSQTEGRNLLTNIEMAVFGYDINLSAQEQNNLSFLPLNIEPNQDILTNLSDRFPSIANINELILPREIYQPTVANTTPETSDSLFHNNNSPPAPVHNNPFASLFSGLTPREDAIYLSSSGIDNTNHNPIPWLESNSLVQPSPLHQSIFPQTT</sequence>
<dbReference type="PANTHER" id="PTHR15462:SF8">
    <property type="entry name" value="SERINE PROTEASE"/>
    <property type="match status" value="1"/>
</dbReference>
<reference evidence="4" key="1">
    <citation type="journal article" date="2013" name="Proc. Natl. Acad. Sci. U.S.A.">
        <title>Improving the coverage of the cyanobacterial phylum using diversity-driven genome sequencing.</title>
        <authorList>
            <person name="Shih P.M."/>
            <person name="Wu D."/>
            <person name="Latifi A."/>
            <person name="Axen S.D."/>
            <person name="Fewer D.P."/>
            <person name="Talla E."/>
            <person name="Calteau A."/>
            <person name="Cai F."/>
            <person name="Tandeau de Marsac N."/>
            <person name="Rippka R."/>
            <person name="Herdman M."/>
            <person name="Sivonen K."/>
            <person name="Coursin T."/>
            <person name="Laurent T."/>
            <person name="Goodwin L."/>
            <person name="Nolan M."/>
            <person name="Davenport K.W."/>
            <person name="Han C.S."/>
            <person name="Rubin E.M."/>
            <person name="Eisen J.A."/>
            <person name="Woyke T."/>
            <person name="Gugger M."/>
            <person name="Kerfeld C.A."/>
        </authorList>
    </citation>
    <scope>NUCLEOTIDE SEQUENCE [LARGE SCALE GENOMIC DNA]</scope>
    <source>
        <strain evidence="4">ATCC 29140 / PCC 7202</strain>
    </source>
</reference>
<dbReference type="STRING" id="292563.Cyast_1643"/>
<evidence type="ECO:0000313" key="3">
    <source>
        <dbReference type="EMBL" id="AFZ47604.1"/>
    </source>
</evidence>
<accession>K9YL47</accession>
<dbReference type="SUPFAM" id="SSF50494">
    <property type="entry name" value="Trypsin-like serine proteases"/>
    <property type="match status" value="1"/>
</dbReference>
<dbReference type="InterPro" id="IPR011049">
    <property type="entry name" value="Serralysin-like_metalloprot_C"/>
</dbReference>
<dbReference type="PANTHER" id="PTHR15462">
    <property type="entry name" value="SERINE PROTEASE"/>
    <property type="match status" value="1"/>
</dbReference>